<proteinExistence type="predicted"/>
<organism evidence="1">
    <name type="scientific">Siphoviridae sp. ctTnV63</name>
    <dbReference type="NCBI Taxonomy" id="2825523"/>
    <lineage>
        <taxon>Viruses</taxon>
        <taxon>Duplodnaviria</taxon>
        <taxon>Heunggongvirae</taxon>
        <taxon>Uroviricota</taxon>
        <taxon>Caudoviricetes</taxon>
    </lineage>
</organism>
<name>A0A8S5NWK0_9CAUD</name>
<sequence length="49" mass="6071">MEHFLYRLFLSGKSGTLLLHILTFLNKIHNKRYCLYNFEYNNRYNTKKN</sequence>
<evidence type="ECO:0000313" key="1">
    <source>
        <dbReference type="EMBL" id="DAD98594.1"/>
    </source>
</evidence>
<dbReference type="EMBL" id="BK015264">
    <property type="protein sequence ID" value="DAD98594.1"/>
    <property type="molecule type" value="Genomic_DNA"/>
</dbReference>
<accession>A0A8S5NWK0</accession>
<protein>
    <submittedName>
        <fullName evidence="1">Uncharacterized protein</fullName>
    </submittedName>
</protein>
<reference evidence="1" key="1">
    <citation type="journal article" date="2021" name="Proc. Natl. Acad. Sci. U.S.A.">
        <title>A Catalog of Tens of Thousands of Viruses from Human Metagenomes Reveals Hidden Associations with Chronic Diseases.</title>
        <authorList>
            <person name="Tisza M.J."/>
            <person name="Buck C.B."/>
        </authorList>
    </citation>
    <scope>NUCLEOTIDE SEQUENCE</scope>
    <source>
        <strain evidence="1">CtTnV63</strain>
    </source>
</reference>